<dbReference type="InterPro" id="IPR016192">
    <property type="entry name" value="APOBEC/CMP_deaminase_Zn-bd"/>
</dbReference>
<reference evidence="4" key="1">
    <citation type="submission" date="2019-08" db="EMBL/GenBank/DDBJ databases">
        <authorList>
            <person name="Kucharzyk K."/>
            <person name="Murdoch R.W."/>
            <person name="Higgins S."/>
            <person name="Loffler F."/>
        </authorList>
    </citation>
    <scope>NUCLEOTIDE SEQUENCE</scope>
</reference>
<proteinExistence type="predicted"/>
<accession>A0A644XWN5</accession>
<dbReference type="Pfam" id="PF00383">
    <property type="entry name" value="dCMP_cyt_deam_1"/>
    <property type="match status" value="1"/>
</dbReference>
<evidence type="ECO:0000256" key="2">
    <source>
        <dbReference type="ARBA" id="ARBA00022833"/>
    </source>
</evidence>
<protein>
    <submittedName>
        <fullName evidence="4">tRNA-specific adenosine deaminase</fullName>
        <ecNumber evidence="4">3.5.4.33</ecNumber>
    </submittedName>
</protein>
<comment type="caution">
    <text evidence="4">The sequence shown here is derived from an EMBL/GenBank/DDBJ whole genome shotgun (WGS) entry which is preliminary data.</text>
</comment>
<dbReference type="Gene3D" id="3.40.140.10">
    <property type="entry name" value="Cytidine Deaminase, domain 2"/>
    <property type="match status" value="1"/>
</dbReference>
<dbReference type="PROSITE" id="PS00903">
    <property type="entry name" value="CYT_DCMP_DEAMINASES_1"/>
    <property type="match status" value="1"/>
</dbReference>
<dbReference type="GO" id="GO:0052717">
    <property type="term" value="F:tRNA-specific adenosine-34 deaminase activity"/>
    <property type="evidence" value="ECO:0007669"/>
    <property type="project" value="UniProtKB-EC"/>
</dbReference>
<dbReference type="PANTHER" id="PTHR11079:SF179">
    <property type="entry name" value="TRNA(ADENINE(34)) DEAMINASE, CHLOROPLASTIC"/>
    <property type="match status" value="1"/>
</dbReference>
<dbReference type="CDD" id="cd01285">
    <property type="entry name" value="nucleoside_deaminase"/>
    <property type="match status" value="1"/>
</dbReference>
<evidence type="ECO:0000259" key="3">
    <source>
        <dbReference type="PROSITE" id="PS51747"/>
    </source>
</evidence>
<dbReference type="EMBL" id="VSSQ01003418">
    <property type="protein sequence ID" value="MPM20595.1"/>
    <property type="molecule type" value="Genomic_DNA"/>
</dbReference>
<name>A0A644XWN5_9ZZZZ</name>
<dbReference type="InterPro" id="IPR002125">
    <property type="entry name" value="CMP_dCMP_dom"/>
</dbReference>
<gene>
    <name evidence="4" type="primary">tadA_36</name>
    <name evidence="4" type="ORF">SDC9_67026</name>
</gene>
<keyword evidence="1" id="KW-0479">Metal-binding</keyword>
<dbReference type="AlphaFoldDB" id="A0A644XWN5"/>
<dbReference type="PROSITE" id="PS51747">
    <property type="entry name" value="CYT_DCMP_DEAMINASES_2"/>
    <property type="match status" value="1"/>
</dbReference>
<dbReference type="PANTHER" id="PTHR11079">
    <property type="entry name" value="CYTOSINE DEAMINASE FAMILY MEMBER"/>
    <property type="match status" value="1"/>
</dbReference>
<keyword evidence="4" id="KW-0378">Hydrolase</keyword>
<dbReference type="EC" id="3.5.4.33" evidence="4"/>
<feature type="domain" description="CMP/dCMP-type deaminase" evidence="3">
    <location>
        <begin position="11"/>
        <end position="124"/>
    </location>
</feature>
<sequence>MSTITRSIPNAQDIHLLYETVRIAAQAKRKGNHPFGALLADKDGNILLEQENSYEEGGSAMHAETLLLFKAGKLYDPAFLSTCTLYTNAEPCVMCTGAMYWTNVRRLVFGITEAKLLELTGADEQNPTFDLPSHEVLAHGQKDIEVVGPTDDKDLEQAIIADHLSFWVH</sequence>
<dbReference type="SUPFAM" id="SSF53927">
    <property type="entry name" value="Cytidine deaminase-like"/>
    <property type="match status" value="1"/>
</dbReference>
<organism evidence="4">
    <name type="scientific">bioreactor metagenome</name>
    <dbReference type="NCBI Taxonomy" id="1076179"/>
    <lineage>
        <taxon>unclassified sequences</taxon>
        <taxon>metagenomes</taxon>
        <taxon>ecological metagenomes</taxon>
    </lineage>
</organism>
<evidence type="ECO:0000256" key="1">
    <source>
        <dbReference type="ARBA" id="ARBA00022723"/>
    </source>
</evidence>
<dbReference type="InterPro" id="IPR016193">
    <property type="entry name" value="Cytidine_deaminase-like"/>
</dbReference>
<evidence type="ECO:0000313" key="4">
    <source>
        <dbReference type="EMBL" id="MPM20595.1"/>
    </source>
</evidence>
<keyword evidence="2" id="KW-0862">Zinc</keyword>
<dbReference type="GO" id="GO:0008270">
    <property type="term" value="F:zinc ion binding"/>
    <property type="evidence" value="ECO:0007669"/>
    <property type="project" value="InterPro"/>
</dbReference>